<dbReference type="Gene3D" id="2.60.40.3500">
    <property type="match status" value="1"/>
</dbReference>
<feature type="compositionally biased region" description="Pro residues" evidence="2">
    <location>
        <begin position="163"/>
        <end position="199"/>
    </location>
</feature>
<sequence length="725" mass="79851">MKNIYPGNRVIFLKSTQMGKNLMVRYLLPSILSVFVLGSPTEAATLESWQFQANQNRLSFTTEGGVQPKAQLITNPTRLVIDLPGTTLGGIRTSQVVGGAIKAVRVGQFNSQTARIVVELNNGYTLDPKQVQFRGISPSEWTVQIPTPQKIASTSDINLKPQSPSPPPQSSQSPSPPPQSSQSPSPPPQSPQSPPPLPQNSPLAPRRIERPSNQNILRPRNPAPVNQVATTGTPTLVEDVQVKQDGVVLQTSGKLPEIELKKSVDRTWMTIDILNATLTAKDVKSNQRFNESGLTITQLTQLSITPAVVRLTVSLPDTKTQWQARAYAGGVAIWPQGETPPTINQGTGFAVVKSVELKNGTDLVITGDRPLNYTSGWDSEEDAYGITIYGAQVDDRLKLPGRQVGSPLIWAKIRQEDPETVTILVKPATNIKIAEVTQLTPQKLSLPMGWGNIGTTPPGWRPDPRQQSSNSRPSILSRGNSSLPQNSPPQNSPPQNRLPQNSPGNLRPRRWPFPWPRRNDRRSNTTNNGNRRFPLPNRLPQRDGRLMIVIDPGHGGPTDLGGVGFGLREKDIVLPMSLEVAQILEQNNIQVVMTRKTDRDLDLPPRAELANRVNADLFVSIHANAISMSRPDVNGLETFYYQSGQALAQYIQNSMLESFPTMNNRGVKRARFYVLRKTKMPAVLVEVGFVTGNYDSRILADPVQRSRMAQAIARGILRYVQAYSR</sequence>
<dbReference type="SUPFAM" id="SSF53187">
    <property type="entry name" value="Zn-dependent exopeptidases"/>
    <property type="match status" value="1"/>
</dbReference>
<dbReference type="InterPro" id="IPR050695">
    <property type="entry name" value="N-acetylmuramoyl_amidase_3"/>
</dbReference>
<dbReference type="SMART" id="SM00646">
    <property type="entry name" value="Ami_3"/>
    <property type="match status" value="1"/>
</dbReference>
<reference evidence="4 5" key="1">
    <citation type="journal article" date="2018" name="ACS Chem. Biol.">
        <title>Ketoreductase domain dysfunction expands chemodiversity: malyngamide biosynthesis in the cyanobacterium Okeania hirsuta.</title>
        <authorList>
            <person name="Moss N.A."/>
            <person name="Leao T."/>
            <person name="Rankin M."/>
            <person name="McCullough T.M."/>
            <person name="Qu P."/>
            <person name="Korobeynikov A."/>
            <person name="Smith J.L."/>
            <person name="Gerwick L."/>
            <person name="Gerwick W.H."/>
        </authorList>
    </citation>
    <scope>NUCLEOTIDE SEQUENCE [LARGE SCALE GENOMIC DNA]</scope>
    <source>
        <strain evidence="4 5">PAB10Feb10-1</strain>
    </source>
</reference>
<proteinExistence type="predicted"/>
<evidence type="ECO:0000313" key="5">
    <source>
        <dbReference type="Proteomes" id="UP000269154"/>
    </source>
</evidence>
<dbReference type="InterPro" id="IPR021731">
    <property type="entry name" value="AMIN_dom"/>
</dbReference>
<dbReference type="OrthoDB" id="9806267at2"/>
<dbReference type="PANTHER" id="PTHR30404">
    <property type="entry name" value="N-ACETYLMURAMOYL-L-ALANINE AMIDASE"/>
    <property type="match status" value="1"/>
</dbReference>
<dbReference type="Pfam" id="PF11741">
    <property type="entry name" value="AMIN"/>
    <property type="match status" value="1"/>
</dbReference>
<feature type="domain" description="MurNAc-LAA" evidence="3">
    <location>
        <begin position="607"/>
        <end position="717"/>
    </location>
</feature>
<dbReference type="CDD" id="cd02696">
    <property type="entry name" value="MurNAc-LAA"/>
    <property type="match status" value="1"/>
</dbReference>
<accession>A0A3N6NKP8</accession>
<feature type="compositionally biased region" description="Low complexity" evidence="2">
    <location>
        <begin position="493"/>
        <end position="503"/>
    </location>
</feature>
<evidence type="ECO:0000256" key="1">
    <source>
        <dbReference type="ARBA" id="ARBA00022801"/>
    </source>
</evidence>
<gene>
    <name evidence="4" type="ORF">D5R40_18480</name>
</gene>
<comment type="caution">
    <text evidence="4">The sequence shown here is derived from an EMBL/GenBank/DDBJ whole genome shotgun (WGS) entry which is preliminary data.</text>
</comment>
<keyword evidence="1" id="KW-0378">Hydrolase</keyword>
<feature type="region of interest" description="Disordered" evidence="2">
    <location>
        <begin position="445"/>
        <end position="539"/>
    </location>
</feature>
<dbReference type="EMBL" id="RCBY01000109">
    <property type="protein sequence ID" value="RQH37504.1"/>
    <property type="molecule type" value="Genomic_DNA"/>
</dbReference>
<keyword evidence="5" id="KW-1185">Reference proteome</keyword>
<dbReference type="InterPro" id="IPR002508">
    <property type="entry name" value="MurNAc-LAA_cat"/>
</dbReference>
<evidence type="ECO:0000256" key="2">
    <source>
        <dbReference type="SAM" id="MobiDB-lite"/>
    </source>
</evidence>
<dbReference type="Gene3D" id="3.40.630.40">
    <property type="entry name" value="Zn-dependent exopeptidases"/>
    <property type="match status" value="1"/>
</dbReference>
<dbReference type="RefSeq" id="WP_124146114.1">
    <property type="nucleotide sequence ID" value="NZ_CAWOKI010000140.1"/>
</dbReference>
<feature type="region of interest" description="Disordered" evidence="2">
    <location>
        <begin position="155"/>
        <end position="229"/>
    </location>
</feature>
<dbReference type="AlphaFoldDB" id="A0A3N6NKP8"/>
<protein>
    <submittedName>
        <fullName evidence="4">N-acetylmuramoyl-L-alanine amidase</fullName>
    </submittedName>
</protein>
<dbReference type="Pfam" id="PF01520">
    <property type="entry name" value="Amidase_3"/>
    <property type="match status" value="1"/>
</dbReference>
<dbReference type="GO" id="GO:0008745">
    <property type="term" value="F:N-acetylmuramoyl-L-alanine amidase activity"/>
    <property type="evidence" value="ECO:0007669"/>
    <property type="project" value="InterPro"/>
</dbReference>
<dbReference type="GO" id="GO:0009253">
    <property type="term" value="P:peptidoglycan catabolic process"/>
    <property type="evidence" value="ECO:0007669"/>
    <property type="project" value="InterPro"/>
</dbReference>
<dbReference type="Proteomes" id="UP000269154">
    <property type="component" value="Unassembled WGS sequence"/>
</dbReference>
<dbReference type="GO" id="GO:0030288">
    <property type="term" value="C:outer membrane-bounded periplasmic space"/>
    <property type="evidence" value="ECO:0007669"/>
    <property type="project" value="TreeGrafter"/>
</dbReference>
<dbReference type="PANTHER" id="PTHR30404:SF0">
    <property type="entry name" value="N-ACETYLMURAMOYL-L-ALANINE AMIDASE AMIC"/>
    <property type="match status" value="1"/>
</dbReference>
<name>A0A3N6NKP8_9CYAN</name>
<organism evidence="4 5">
    <name type="scientific">Okeania hirsuta</name>
    <dbReference type="NCBI Taxonomy" id="1458930"/>
    <lineage>
        <taxon>Bacteria</taxon>
        <taxon>Bacillati</taxon>
        <taxon>Cyanobacteriota</taxon>
        <taxon>Cyanophyceae</taxon>
        <taxon>Oscillatoriophycideae</taxon>
        <taxon>Oscillatoriales</taxon>
        <taxon>Microcoleaceae</taxon>
        <taxon>Okeania</taxon>
    </lineage>
</organism>
<evidence type="ECO:0000259" key="3">
    <source>
        <dbReference type="SMART" id="SM00646"/>
    </source>
</evidence>
<evidence type="ECO:0000313" key="4">
    <source>
        <dbReference type="EMBL" id="RQH37504.1"/>
    </source>
</evidence>
<feature type="compositionally biased region" description="Polar residues" evidence="2">
    <location>
        <begin position="465"/>
        <end position="479"/>
    </location>
</feature>